<dbReference type="Proteomes" id="UP000606974">
    <property type="component" value="Unassembled WGS sequence"/>
</dbReference>
<dbReference type="AlphaFoldDB" id="A0A8H7E6F9"/>
<protein>
    <submittedName>
        <fullName evidence="1">Uncharacterized protein</fullName>
    </submittedName>
</protein>
<evidence type="ECO:0000313" key="1">
    <source>
        <dbReference type="EMBL" id="KAF7510190.1"/>
    </source>
</evidence>
<name>A0A8H7E6F9_9EURO</name>
<proteinExistence type="predicted"/>
<reference evidence="1" key="1">
    <citation type="submission" date="2020-02" db="EMBL/GenBank/DDBJ databases">
        <authorList>
            <person name="Palmer J.M."/>
        </authorList>
    </citation>
    <scope>NUCLEOTIDE SEQUENCE</scope>
    <source>
        <strain evidence="1">EPUS1.4</strain>
        <tissue evidence="1">Thallus</tissue>
    </source>
</reference>
<organism evidence="1 2">
    <name type="scientific">Endocarpon pusillum</name>
    <dbReference type="NCBI Taxonomy" id="364733"/>
    <lineage>
        <taxon>Eukaryota</taxon>
        <taxon>Fungi</taxon>
        <taxon>Dikarya</taxon>
        <taxon>Ascomycota</taxon>
        <taxon>Pezizomycotina</taxon>
        <taxon>Eurotiomycetes</taxon>
        <taxon>Chaetothyriomycetidae</taxon>
        <taxon>Verrucariales</taxon>
        <taxon>Verrucariaceae</taxon>
        <taxon>Endocarpon</taxon>
    </lineage>
</organism>
<sequence>MQWRRSHEEEAESDQYPWMVFAFRRPSLVARLGAAGLGQGTQTLPGYRTPSCDAAVCGRLDGITTLRKRLDEGSVITTGCPAQTSDQRAAQVRGCYSRKRGRSSEADLDAAPEGVSPARSIMRLHGFLTARVSNSVDCKRASQISKRPRCGIFPIGSVPSSAG</sequence>
<comment type="caution">
    <text evidence="1">The sequence shown here is derived from an EMBL/GenBank/DDBJ whole genome shotgun (WGS) entry which is preliminary data.</text>
</comment>
<dbReference type="EMBL" id="JAACFV010000033">
    <property type="protein sequence ID" value="KAF7510190.1"/>
    <property type="molecule type" value="Genomic_DNA"/>
</dbReference>
<accession>A0A8H7E6F9</accession>
<evidence type="ECO:0000313" key="2">
    <source>
        <dbReference type="Proteomes" id="UP000606974"/>
    </source>
</evidence>
<gene>
    <name evidence="1" type="ORF">GJ744_007089</name>
</gene>
<keyword evidence="2" id="KW-1185">Reference proteome</keyword>